<keyword evidence="9 11" id="KW-0472">Membrane</keyword>
<dbReference type="InterPro" id="IPR002076">
    <property type="entry name" value="ELO_fam"/>
</dbReference>
<evidence type="ECO:0000256" key="1">
    <source>
        <dbReference type="ARBA" id="ARBA00004141"/>
    </source>
</evidence>
<dbReference type="EnsemblMetazoa" id="CJA16816.1">
    <property type="protein sequence ID" value="CJA16816.1"/>
    <property type="gene ID" value="WBGene00136020"/>
</dbReference>
<evidence type="ECO:0000256" key="5">
    <source>
        <dbReference type="ARBA" id="ARBA00022692"/>
    </source>
</evidence>
<keyword evidence="10 11" id="KW-0275">Fatty acid biosynthesis</keyword>
<dbReference type="GO" id="GO:0005789">
    <property type="term" value="C:endoplasmic reticulum membrane"/>
    <property type="evidence" value="ECO:0007669"/>
    <property type="project" value="TreeGrafter"/>
</dbReference>
<evidence type="ECO:0000256" key="3">
    <source>
        <dbReference type="ARBA" id="ARBA00022516"/>
    </source>
</evidence>
<protein>
    <submittedName>
        <fullName evidence="12">Elongation of very long chain fatty acids protein</fullName>
    </submittedName>
</protein>
<dbReference type="GO" id="GO:0019367">
    <property type="term" value="P:fatty acid elongation, saturated fatty acid"/>
    <property type="evidence" value="ECO:0007669"/>
    <property type="project" value="TreeGrafter"/>
</dbReference>
<proteinExistence type="inferred from homology"/>
<organism evidence="12 13">
    <name type="scientific">Caenorhabditis japonica</name>
    <dbReference type="NCBI Taxonomy" id="281687"/>
    <lineage>
        <taxon>Eukaryota</taxon>
        <taxon>Metazoa</taxon>
        <taxon>Ecdysozoa</taxon>
        <taxon>Nematoda</taxon>
        <taxon>Chromadorea</taxon>
        <taxon>Rhabditida</taxon>
        <taxon>Rhabditina</taxon>
        <taxon>Rhabditomorpha</taxon>
        <taxon>Rhabditoidea</taxon>
        <taxon>Rhabditidae</taxon>
        <taxon>Peloderinae</taxon>
        <taxon>Caenorhabditis</taxon>
    </lineage>
</organism>
<dbReference type="Pfam" id="PF01151">
    <property type="entry name" value="ELO"/>
    <property type="match status" value="1"/>
</dbReference>
<dbReference type="GO" id="GO:0030148">
    <property type="term" value="P:sphingolipid biosynthetic process"/>
    <property type="evidence" value="ECO:0007669"/>
    <property type="project" value="TreeGrafter"/>
</dbReference>
<keyword evidence="7 11" id="KW-1133">Transmembrane helix</keyword>
<keyword evidence="8 11" id="KW-0443">Lipid metabolism</keyword>
<dbReference type="PANTHER" id="PTHR11157">
    <property type="entry name" value="FATTY ACID ACYL TRANSFERASE-RELATED"/>
    <property type="match status" value="1"/>
</dbReference>
<dbReference type="AlphaFoldDB" id="A0A8R1E084"/>
<evidence type="ECO:0000256" key="11">
    <source>
        <dbReference type="RuleBase" id="RU361115"/>
    </source>
</evidence>
<comment type="pathway">
    <text evidence="2">Lipid metabolism; fatty acid biosynthesis.</text>
</comment>
<dbReference type="PANTHER" id="PTHR11157:SF9">
    <property type="entry name" value="ELONGATION OF VERY LONG CHAIN FATTY ACIDS PROTEIN"/>
    <property type="match status" value="1"/>
</dbReference>
<keyword evidence="6 11" id="KW-0276">Fatty acid metabolism</keyword>
<comment type="similarity">
    <text evidence="11">Belongs to the ELO family.</text>
</comment>
<feature type="transmembrane region" description="Helical" evidence="11">
    <location>
        <begin position="72"/>
        <end position="95"/>
    </location>
</feature>
<evidence type="ECO:0000256" key="8">
    <source>
        <dbReference type="ARBA" id="ARBA00023098"/>
    </source>
</evidence>
<name>A0A8R1E084_CAEJA</name>
<dbReference type="GO" id="GO:0009922">
    <property type="term" value="F:fatty acid elongase activity"/>
    <property type="evidence" value="ECO:0007669"/>
    <property type="project" value="InterPro"/>
</dbReference>
<feature type="transmembrane region" description="Helical" evidence="11">
    <location>
        <begin position="42"/>
        <end position="60"/>
    </location>
</feature>
<keyword evidence="4 11" id="KW-0808">Transferase</keyword>
<feature type="transmembrane region" description="Helical" evidence="11">
    <location>
        <begin position="152"/>
        <end position="172"/>
    </location>
</feature>
<reference evidence="12" key="2">
    <citation type="submission" date="2022-06" db="UniProtKB">
        <authorList>
            <consortium name="EnsemblMetazoa"/>
        </authorList>
    </citation>
    <scope>IDENTIFICATION</scope>
    <source>
        <strain evidence="12">DF5081</strain>
    </source>
</reference>
<comment type="subcellular location">
    <subcellularLocation>
        <location evidence="1">Membrane</location>
        <topology evidence="1">Multi-pass membrane protein</topology>
    </subcellularLocation>
</comment>
<reference evidence="13" key="1">
    <citation type="submission" date="2010-08" db="EMBL/GenBank/DDBJ databases">
        <authorList>
            <consortium name="Caenorhabditis japonica Sequencing Consortium"/>
            <person name="Wilson R.K."/>
        </authorList>
    </citation>
    <scope>NUCLEOTIDE SEQUENCE [LARGE SCALE GENOMIC DNA]</scope>
    <source>
        <strain evidence="13">DF5081</strain>
    </source>
</reference>
<dbReference type="PROSITE" id="PS01188">
    <property type="entry name" value="ELO"/>
    <property type="match status" value="1"/>
</dbReference>
<keyword evidence="13" id="KW-1185">Reference proteome</keyword>
<evidence type="ECO:0000256" key="6">
    <source>
        <dbReference type="ARBA" id="ARBA00022832"/>
    </source>
</evidence>
<keyword evidence="5 11" id="KW-0812">Transmembrane</keyword>
<evidence type="ECO:0000313" key="12">
    <source>
        <dbReference type="EnsemblMetazoa" id="CJA16816.1"/>
    </source>
</evidence>
<feature type="transmembrane region" description="Helical" evidence="11">
    <location>
        <begin position="208"/>
        <end position="233"/>
    </location>
</feature>
<dbReference type="GO" id="GO:0034626">
    <property type="term" value="P:fatty acid elongation, polyunsaturated fatty acid"/>
    <property type="evidence" value="ECO:0007669"/>
    <property type="project" value="TreeGrafter"/>
</dbReference>
<evidence type="ECO:0000256" key="9">
    <source>
        <dbReference type="ARBA" id="ARBA00023136"/>
    </source>
</evidence>
<feature type="transmembrane region" description="Helical" evidence="11">
    <location>
        <begin position="178"/>
        <end position="196"/>
    </location>
</feature>
<evidence type="ECO:0000256" key="7">
    <source>
        <dbReference type="ARBA" id="ARBA00022989"/>
    </source>
</evidence>
<dbReference type="GO" id="GO:0042761">
    <property type="term" value="P:very long-chain fatty acid biosynthetic process"/>
    <property type="evidence" value="ECO:0007669"/>
    <property type="project" value="TreeGrafter"/>
</dbReference>
<evidence type="ECO:0000256" key="10">
    <source>
        <dbReference type="ARBA" id="ARBA00023160"/>
    </source>
</evidence>
<keyword evidence="3 11" id="KW-0444">Lipid biosynthesis</keyword>
<evidence type="ECO:0000256" key="2">
    <source>
        <dbReference type="ARBA" id="ARBA00005194"/>
    </source>
</evidence>
<evidence type="ECO:0000313" key="13">
    <source>
        <dbReference type="Proteomes" id="UP000005237"/>
    </source>
</evidence>
<feature type="transmembrane region" description="Helical" evidence="11">
    <location>
        <begin position="245"/>
        <end position="266"/>
    </location>
</feature>
<dbReference type="GO" id="GO:0034625">
    <property type="term" value="P:fatty acid elongation, monounsaturated fatty acid"/>
    <property type="evidence" value="ECO:0007669"/>
    <property type="project" value="TreeGrafter"/>
</dbReference>
<sequence length="296" mass="35015">MLQMIKDVFQWKFDVAEFRTLITNGLHQPFPRIRAKYIMRDHSGLFVQITIAYLVLIFAIKRLMRDRKPFDLSFFLMFWNNFLAFFSIYGSWVLMPVMWQQIQSLGLYGCGCEGLSRMPPNAEYLMFLTVVSKAFELIDTIFLVLRKRPLIFLHWYHHVATFLFFAFTYPTLSSQVRVGAIVNLFVHAFMYTYYFLRAMEIRLSTRIAMTVTSLQLTQFVCFIYGCSLMYYALATDTYTCDTPLYVLHATFILSISYFALFINFFYKSYIQGRGKVTYQPKTIKKVRKIVKTVKKD</sequence>
<accession>A0A8R1E084</accession>
<dbReference type="InterPro" id="IPR030457">
    <property type="entry name" value="ELO_CS"/>
</dbReference>
<dbReference type="Proteomes" id="UP000005237">
    <property type="component" value="Unassembled WGS sequence"/>
</dbReference>
<dbReference type="OMA" id="LFVHAFM"/>
<evidence type="ECO:0000256" key="4">
    <source>
        <dbReference type="ARBA" id="ARBA00022679"/>
    </source>
</evidence>